<evidence type="ECO:0000313" key="5">
    <source>
        <dbReference type="Proteomes" id="UP000501518"/>
    </source>
</evidence>
<dbReference type="Gene3D" id="3.40.710.10">
    <property type="entry name" value="DD-peptidase/beta-lactamase superfamily"/>
    <property type="match status" value="1"/>
</dbReference>
<proteinExistence type="inferred from homology"/>
<evidence type="ECO:0000256" key="1">
    <source>
        <dbReference type="ARBA" id="ARBA00038473"/>
    </source>
</evidence>
<dbReference type="PANTHER" id="PTHR22935:SF95">
    <property type="entry name" value="BETA-LACTAMASE-LIKE 1-RELATED"/>
    <property type="match status" value="1"/>
</dbReference>
<dbReference type="Proteomes" id="UP000501518">
    <property type="component" value="Chromosome"/>
</dbReference>
<feature type="domain" description="Beta-lactamase-related" evidence="3">
    <location>
        <begin position="78"/>
        <end position="363"/>
    </location>
</feature>
<gene>
    <name evidence="4" type="ORF">EW640_10140</name>
</gene>
<protein>
    <submittedName>
        <fullName evidence="4">Class A beta-lactamase-related serine hydrolase</fullName>
    </submittedName>
</protein>
<sequence length="378" mass="39582">MKATDTGSSPEGTGARIGTSRSFSIGAGVLAAILAIGLFIIAPVPRTLPSHVTGDAAVMDAVLPALEKGPRTRLALAQISPDGETVFAGKGADEHAIFEIGSITKTFTGALLAIAIEEGEVTPETTVAEIIPEVDSEAGSITLTELATHRSGLPRLGYTSTAHRAEFFVRSILGRDPYDETDEDLIAILNQQDLPDDPEPEYSNLGFAVLGMVLARAAGTDYPTLLEDRILDPLELNDTSLIWDEQDLPPEPPLGYTVHGDRVEAWAMGASSPAGGIRSSSHDLAIWASAVADGTAPGAAGFEPLDDYTKGRQIGMAWITVPPEAEDEQLVTYHNGGTSGYSSFLGIGEDGYTLVVLADSQTDVDGALDVVKGSGHSE</sequence>
<dbReference type="InterPro" id="IPR012338">
    <property type="entry name" value="Beta-lactam/transpept-like"/>
</dbReference>
<accession>A0A6G8KXQ6</accession>
<dbReference type="GO" id="GO:0016787">
    <property type="term" value="F:hydrolase activity"/>
    <property type="evidence" value="ECO:0007669"/>
    <property type="project" value="UniProtKB-KW"/>
</dbReference>
<keyword evidence="2" id="KW-0472">Membrane</keyword>
<reference evidence="4 5" key="1">
    <citation type="submission" date="2019-02" db="EMBL/GenBank/DDBJ databases">
        <title>Complete Genome Sequence and Methylome Analysis of Brevibacterium luteolum NEB1784.</title>
        <authorList>
            <person name="Fomenkov A."/>
            <person name="Roberts R.J."/>
        </authorList>
    </citation>
    <scope>NUCLEOTIDE SEQUENCE [LARGE SCALE GENOMIC DNA]</scope>
    <source>
        <strain evidence="4 5">NEB1784</strain>
    </source>
</reference>
<comment type="similarity">
    <text evidence="1">Belongs to the beta-lactamase family.</text>
</comment>
<evidence type="ECO:0000259" key="3">
    <source>
        <dbReference type="Pfam" id="PF00144"/>
    </source>
</evidence>
<dbReference type="InterPro" id="IPR001466">
    <property type="entry name" value="Beta-lactam-related"/>
</dbReference>
<dbReference type="KEGG" id="blut:EW640_10140"/>
<keyword evidence="4" id="KW-0378">Hydrolase</keyword>
<feature type="transmembrane region" description="Helical" evidence="2">
    <location>
        <begin position="23"/>
        <end position="42"/>
    </location>
</feature>
<dbReference type="RefSeq" id="WP_165883995.1">
    <property type="nucleotide sequence ID" value="NZ_CP035810.1"/>
</dbReference>
<organism evidence="4 5">
    <name type="scientific">Brevibacterium luteolum</name>
    <dbReference type="NCBI Taxonomy" id="199591"/>
    <lineage>
        <taxon>Bacteria</taxon>
        <taxon>Bacillati</taxon>
        <taxon>Actinomycetota</taxon>
        <taxon>Actinomycetes</taxon>
        <taxon>Micrococcales</taxon>
        <taxon>Brevibacteriaceae</taxon>
        <taxon>Brevibacterium</taxon>
    </lineage>
</organism>
<evidence type="ECO:0000256" key="2">
    <source>
        <dbReference type="SAM" id="Phobius"/>
    </source>
</evidence>
<dbReference type="EMBL" id="CP035810">
    <property type="protein sequence ID" value="QIN29597.1"/>
    <property type="molecule type" value="Genomic_DNA"/>
</dbReference>
<dbReference type="InterPro" id="IPR051478">
    <property type="entry name" value="Beta-lactamase-like_AB/R"/>
</dbReference>
<dbReference type="AlphaFoldDB" id="A0A6G8KXQ6"/>
<dbReference type="SUPFAM" id="SSF56601">
    <property type="entry name" value="beta-lactamase/transpeptidase-like"/>
    <property type="match status" value="1"/>
</dbReference>
<name>A0A6G8KXQ6_9MICO</name>
<keyword evidence="2" id="KW-1133">Transmembrane helix</keyword>
<dbReference type="PANTHER" id="PTHR22935">
    <property type="entry name" value="PENICILLIN-BINDING PROTEIN"/>
    <property type="match status" value="1"/>
</dbReference>
<evidence type="ECO:0000313" key="4">
    <source>
        <dbReference type="EMBL" id="QIN29597.1"/>
    </source>
</evidence>
<keyword evidence="2" id="KW-0812">Transmembrane</keyword>
<dbReference type="Pfam" id="PF00144">
    <property type="entry name" value="Beta-lactamase"/>
    <property type="match status" value="1"/>
</dbReference>